<evidence type="ECO:0000256" key="2">
    <source>
        <dbReference type="ARBA" id="ARBA00022741"/>
    </source>
</evidence>
<dbReference type="GO" id="GO:0008854">
    <property type="term" value="F:exodeoxyribonuclease V activity"/>
    <property type="evidence" value="ECO:0007669"/>
    <property type="project" value="InterPro"/>
</dbReference>
<gene>
    <name evidence="11" type="primary">recD</name>
    <name evidence="13" type="ORF">AWC07_22265</name>
</gene>
<dbReference type="EC" id="5.6.2.3" evidence="11"/>
<evidence type="ECO:0000256" key="1">
    <source>
        <dbReference type="ARBA" id="ARBA00022722"/>
    </source>
</evidence>
<sequence>MSVADVEPAVTAVGLLRAFNEAGVLDFADVHVAQRLCALGAERDDRVALAAALAVRALRGGSVCVDLSTIAVAADGLPWPDLAQWLAAVRASTLLTDPPVLHLYDDRLLYLDRYWREEQQVCDDLVAMLVPTPKGPDAEVPAFERLFPSGFEEQRSAAEIAVAQGVTVLTGGPGTGKTTTVARLLAALAEQAELAGRSRPRIALAAPTGKAAARLAEAARHEVTRLDAADRMRLGQLQAVTLHRLLGSRPDTSSRFRHHRGNRLPHDVIVVDETSMVSLTLMARLLEAVRPGARLILVGDSDQLASVEAGAVLADLVDGLAARDDVRVAALRTSHRFGKSIGTLADAIRSGDADRLLTLLRSDDEHIEFIDDEDPTSRLRAVLVPHALRLREAALLGAVDVALGILDEHRMLCAHRRGPFGVGHWNRQVETWLAEETGLPPWSQWYAGRPLLVTANDYGLRVYNGDTGVAVAGPDGLRAVLAGATGPLDFAAGRLSDVDTMHAMTIHKSQGSQADAVTVLLPEPDSRLLTRELFYTAVTRAKEKVRVVGSEASVRAAVERRAVRASGLRMRLQRQ</sequence>
<keyword evidence="14" id="KW-1185">Reference proteome</keyword>
<name>A0A1X1W0W2_MYCGS</name>
<comment type="miscellaneous">
    <text evidence="11">In the RecBCD complex, RecB has a slow 3'-5' helicase, an exonuclease activity and loads RecA onto ssDNA, RecD has a fast 5'-3' helicase activity, while RecC stimulates the ATPase and processivity of the RecB helicase and contributes to recognition of the Chi site.</text>
</comment>
<evidence type="ECO:0000256" key="9">
    <source>
        <dbReference type="ARBA" id="ARBA00023204"/>
    </source>
</evidence>
<dbReference type="CDD" id="cd18809">
    <property type="entry name" value="SF1_C_RecD"/>
    <property type="match status" value="1"/>
</dbReference>
<dbReference type="AlphaFoldDB" id="A0A1X1W0W2"/>
<evidence type="ECO:0000256" key="6">
    <source>
        <dbReference type="ARBA" id="ARBA00022839"/>
    </source>
</evidence>
<keyword evidence="2 11" id="KW-0547">Nucleotide-binding</keyword>
<dbReference type="Pfam" id="PF13245">
    <property type="entry name" value="AAA_19"/>
    <property type="match status" value="1"/>
</dbReference>
<evidence type="ECO:0000256" key="3">
    <source>
        <dbReference type="ARBA" id="ARBA00022763"/>
    </source>
</evidence>
<evidence type="ECO:0000313" key="13">
    <source>
        <dbReference type="EMBL" id="ORV79480.1"/>
    </source>
</evidence>
<evidence type="ECO:0000256" key="8">
    <source>
        <dbReference type="ARBA" id="ARBA00023125"/>
    </source>
</evidence>
<dbReference type="InterPro" id="IPR027785">
    <property type="entry name" value="UvrD-like_helicase_C"/>
</dbReference>
<comment type="catalytic activity">
    <reaction evidence="11">
        <text>ATP + H2O = ADP + phosphate + H(+)</text>
        <dbReference type="Rhea" id="RHEA:13065"/>
        <dbReference type="ChEBI" id="CHEBI:15377"/>
        <dbReference type="ChEBI" id="CHEBI:15378"/>
        <dbReference type="ChEBI" id="CHEBI:30616"/>
        <dbReference type="ChEBI" id="CHEBI:43474"/>
        <dbReference type="ChEBI" id="CHEBI:456216"/>
        <dbReference type="EC" id="5.6.2.3"/>
    </reaction>
</comment>
<keyword evidence="8 11" id="KW-0238">DNA-binding</keyword>
<evidence type="ECO:0000313" key="14">
    <source>
        <dbReference type="Proteomes" id="UP000193738"/>
    </source>
</evidence>
<dbReference type="GO" id="GO:0043139">
    <property type="term" value="F:5'-3' DNA helicase activity"/>
    <property type="evidence" value="ECO:0007669"/>
    <property type="project" value="UniProtKB-UniRule"/>
</dbReference>
<comment type="caution">
    <text evidence="13">The sequence shown here is derived from an EMBL/GenBank/DDBJ whole genome shotgun (WGS) entry which is preliminary data.</text>
</comment>
<dbReference type="RefSeq" id="WP_036408766.1">
    <property type="nucleotide sequence ID" value="NZ_LQOX01000010.1"/>
</dbReference>
<dbReference type="InterPro" id="IPR003593">
    <property type="entry name" value="AAA+_ATPase"/>
</dbReference>
<comment type="function">
    <text evidence="11">A helicase/nuclease that prepares dsDNA breaks (DSB) for recombinational DNA repair. Binds to DSBs and unwinds DNA via a highly rapid and processive ATP-dependent bidirectional helicase activity. Unwinds dsDNA until it encounters a Chi (crossover hotspot instigator) sequence from the 3' direction. Cuts ssDNA a few nucleotides 3' to the Chi site. The properties and activities of the enzyme are changed at Chi. The Chi-altered holoenzyme produces a long 3'-ssDNA overhang and facilitates RecA-binding to the ssDNA for homologous DNA recombination and repair. Holoenzyme degrades any linearized DNA that is unable to undergo homologous recombination. In the holoenzyme this subunit has ssDNA-dependent ATPase and 5'-3' helicase activity. When added to pre-assembled RecBC greatly stimulates nuclease activity and augments holoenzyme processivity. Negatively regulates the RecA-loading ability of RecBCD.</text>
</comment>
<keyword evidence="7 11" id="KW-0067">ATP-binding</keyword>
<comment type="subunit">
    <text evidence="11">Heterotrimer of RecB, RecC and RecD. All subunits contribute to DNA-binding.</text>
</comment>
<dbReference type="GO" id="GO:0009338">
    <property type="term" value="C:exodeoxyribonuclease V complex"/>
    <property type="evidence" value="ECO:0007669"/>
    <property type="project" value="InterPro"/>
</dbReference>
<organism evidence="13 14">
    <name type="scientific">Mycobacterium gastri</name>
    <dbReference type="NCBI Taxonomy" id="1777"/>
    <lineage>
        <taxon>Bacteria</taxon>
        <taxon>Bacillati</taxon>
        <taxon>Actinomycetota</taxon>
        <taxon>Actinomycetes</taxon>
        <taxon>Mycobacteriales</taxon>
        <taxon>Mycobacteriaceae</taxon>
        <taxon>Mycobacterium</taxon>
    </lineage>
</organism>
<keyword evidence="3 11" id="KW-0227">DNA damage</keyword>
<keyword evidence="4 11" id="KW-0378">Hydrolase</keyword>
<dbReference type="GO" id="GO:0005524">
    <property type="term" value="F:ATP binding"/>
    <property type="evidence" value="ECO:0007669"/>
    <property type="project" value="UniProtKB-UniRule"/>
</dbReference>
<dbReference type="NCBIfam" id="TIGR01447">
    <property type="entry name" value="recD"/>
    <property type="match status" value="1"/>
</dbReference>
<feature type="binding site" evidence="11">
    <location>
        <begin position="171"/>
        <end position="178"/>
    </location>
    <ligand>
        <name>ATP</name>
        <dbReference type="ChEBI" id="CHEBI:30616"/>
    </ligand>
</feature>
<dbReference type="SUPFAM" id="SSF52540">
    <property type="entry name" value="P-loop containing nucleoside triphosphate hydrolases"/>
    <property type="match status" value="1"/>
</dbReference>
<protein>
    <recommendedName>
        <fullName evidence="11">RecBCD enzyme subunit RecD</fullName>
        <ecNumber evidence="11">5.6.2.3</ecNumber>
    </recommendedName>
    <alternativeName>
        <fullName evidence="11">DNA 5'-3' helicase subunit RecD</fullName>
    </alternativeName>
    <alternativeName>
        <fullName evidence="11">Exonuclease V subunit RecD</fullName>
        <shortName evidence="11">ExoV subunit RecD</shortName>
    </alternativeName>
    <alternativeName>
        <fullName evidence="11">Helicase/nuclease RecBCD subunit RecD</fullName>
    </alternativeName>
</protein>
<keyword evidence="10 11" id="KW-0413">Isomerase</keyword>
<keyword evidence="5 11" id="KW-0347">Helicase</keyword>
<accession>A0A1X1W0W2</accession>
<proteinExistence type="inferred from homology"/>
<dbReference type="GO" id="GO:0017116">
    <property type="term" value="F:single-stranded DNA helicase activity"/>
    <property type="evidence" value="ECO:0007669"/>
    <property type="project" value="TreeGrafter"/>
</dbReference>
<dbReference type="SMART" id="SM00382">
    <property type="entry name" value="AAA"/>
    <property type="match status" value="1"/>
</dbReference>
<comment type="similarity">
    <text evidence="11">Belongs to the RecD family.</text>
</comment>
<reference evidence="13 14" key="1">
    <citation type="submission" date="2016-01" db="EMBL/GenBank/DDBJ databases">
        <title>The new phylogeny of the genus Mycobacterium.</title>
        <authorList>
            <person name="Tarcisio F."/>
            <person name="Conor M."/>
            <person name="Antonella G."/>
            <person name="Elisabetta G."/>
            <person name="Giulia F.S."/>
            <person name="Sara T."/>
            <person name="Anna F."/>
            <person name="Clotilde B."/>
            <person name="Roberto B."/>
            <person name="Veronica D.S."/>
            <person name="Fabio R."/>
            <person name="Monica P."/>
            <person name="Olivier J."/>
            <person name="Enrico T."/>
            <person name="Nicola S."/>
        </authorList>
    </citation>
    <scope>NUCLEOTIDE SEQUENCE [LARGE SCALE GENOMIC DNA]</scope>
    <source>
        <strain evidence="13 14">DSM 43505</strain>
    </source>
</reference>
<dbReference type="EMBL" id="LQOX01000010">
    <property type="protein sequence ID" value="ORV79480.1"/>
    <property type="molecule type" value="Genomic_DNA"/>
</dbReference>
<dbReference type="InterPro" id="IPR041851">
    <property type="entry name" value="RecD_N_sf"/>
</dbReference>
<dbReference type="GO" id="GO:0000724">
    <property type="term" value="P:double-strand break repair via homologous recombination"/>
    <property type="evidence" value="ECO:0007669"/>
    <property type="project" value="UniProtKB-UniRule"/>
</dbReference>
<dbReference type="STRING" id="1777.AWC07_22265"/>
<keyword evidence="9 11" id="KW-0234">DNA repair</keyword>
<dbReference type="GO" id="GO:0016887">
    <property type="term" value="F:ATP hydrolysis activity"/>
    <property type="evidence" value="ECO:0007669"/>
    <property type="project" value="RHEA"/>
</dbReference>
<keyword evidence="1 11" id="KW-0540">Nuclease</keyword>
<evidence type="ECO:0000256" key="10">
    <source>
        <dbReference type="ARBA" id="ARBA00023235"/>
    </source>
</evidence>
<evidence type="ECO:0000256" key="11">
    <source>
        <dbReference type="HAMAP-Rule" id="MF_01487"/>
    </source>
</evidence>
<dbReference type="Proteomes" id="UP000193738">
    <property type="component" value="Unassembled WGS sequence"/>
</dbReference>
<evidence type="ECO:0000256" key="4">
    <source>
        <dbReference type="ARBA" id="ARBA00022801"/>
    </source>
</evidence>
<dbReference type="PANTHER" id="PTHR43788">
    <property type="entry name" value="DNA2/NAM7 HELICASE FAMILY MEMBER"/>
    <property type="match status" value="1"/>
</dbReference>
<dbReference type="InterPro" id="IPR050534">
    <property type="entry name" value="Coronavir_polyprotein_1ab"/>
</dbReference>
<dbReference type="InterPro" id="IPR049550">
    <property type="entry name" value="RecD_N"/>
</dbReference>
<dbReference type="InterPro" id="IPR006344">
    <property type="entry name" value="RecD"/>
</dbReference>
<dbReference type="Gene3D" id="1.10.10.1020">
    <property type="entry name" value="RecBCD complex, subunit RecD, N-terminal domain"/>
    <property type="match status" value="1"/>
</dbReference>
<evidence type="ECO:0000256" key="7">
    <source>
        <dbReference type="ARBA" id="ARBA00022840"/>
    </source>
</evidence>
<dbReference type="InterPro" id="IPR027417">
    <property type="entry name" value="P-loop_NTPase"/>
</dbReference>
<dbReference type="Pfam" id="PF21185">
    <property type="entry name" value="RecD_N"/>
    <property type="match status" value="1"/>
</dbReference>
<evidence type="ECO:0000256" key="5">
    <source>
        <dbReference type="ARBA" id="ARBA00022806"/>
    </source>
</evidence>
<dbReference type="GO" id="GO:0003677">
    <property type="term" value="F:DNA binding"/>
    <property type="evidence" value="ECO:0007669"/>
    <property type="project" value="UniProtKB-UniRule"/>
</dbReference>
<feature type="domain" description="AAA+ ATPase" evidence="12">
    <location>
        <begin position="163"/>
        <end position="409"/>
    </location>
</feature>
<dbReference type="Pfam" id="PF13538">
    <property type="entry name" value="UvrD_C_2"/>
    <property type="match status" value="1"/>
</dbReference>
<dbReference type="PANTHER" id="PTHR43788:SF6">
    <property type="entry name" value="DNA HELICASE B"/>
    <property type="match status" value="1"/>
</dbReference>
<dbReference type="Gene3D" id="3.40.50.300">
    <property type="entry name" value="P-loop containing nucleotide triphosphate hydrolases"/>
    <property type="match status" value="3"/>
</dbReference>
<evidence type="ECO:0000259" key="12">
    <source>
        <dbReference type="SMART" id="SM00382"/>
    </source>
</evidence>
<dbReference type="HAMAP" id="MF_01487">
    <property type="entry name" value="RecD"/>
    <property type="match status" value="1"/>
</dbReference>
<keyword evidence="6 11" id="KW-0269">Exonuclease</keyword>
<dbReference type="CDD" id="cd17933">
    <property type="entry name" value="DEXSc_RecD-like"/>
    <property type="match status" value="1"/>
</dbReference>